<dbReference type="Proteomes" id="UP001057375">
    <property type="component" value="Unassembled WGS sequence"/>
</dbReference>
<reference evidence="2" key="1">
    <citation type="submission" date="2022-03" db="EMBL/GenBank/DDBJ databases">
        <title>Draft genome sequence of Aduncisulcus paluster, a free-living microaerophilic Fornicata.</title>
        <authorList>
            <person name="Yuyama I."/>
            <person name="Kume K."/>
            <person name="Tamura T."/>
            <person name="Inagaki Y."/>
            <person name="Hashimoto T."/>
        </authorList>
    </citation>
    <scope>NUCLEOTIDE SEQUENCE</scope>
    <source>
        <strain evidence="2">NY0171</strain>
    </source>
</reference>
<organism evidence="2 3">
    <name type="scientific">Aduncisulcus paluster</name>
    <dbReference type="NCBI Taxonomy" id="2918883"/>
    <lineage>
        <taxon>Eukaryota</taxon>
        <taxon>Metamonada</taxon>
        <taxon>Carpediemonas-like organisms</taxon>
        <taxon>Aduncisulcus</taxon>
    </lineage>
</organism>
<feature type="compositionally biased region" description="Basic residues" evidence="1">
    <location>
        <begin position="93"/>
        <end position="108"/>
    </location>
</feature>
<name>A0ABQ5KJ92_9EUKA</name>
<feature type="region of interest" description="Disordered" evidence="1">
    <location>
        <begin position="76"/>
        <end position="108"/>
    </location>
</feature>
<proteinExistence type="predicted"/>
<evidence type="ECO:0000313" key="2">
    <source>
        <dbReference type="EMBL" id="GKT32585.1"/>
    </source>
</evidence>
<keyword evidence="3" id="KW-1185">Reference proteome</keyword>
<dbReference type="EMBL" id="BQXS01010011">
    <property type="protein sequence ID" value="GKT32585.1"/>
    <property type="molecule type" value="Genomic_DNA"/>
</dbReference>
<sequence>MVSLAIPLYRAVLHSPSASVSLYCVYDALRGEESVGSELTITEQHDARGMMVPLSNSRGPSYEWFNVQVRMIDDTPGSGDGVDIDTSSDVGKGRKKKKRSGLKQKGMRKVGTDMTGALMLKDALFNQERRRRRRTPPRTSQSASVNIHSTQDMPFMVDFREGFACDLRWCAAINLSSIYQDCDAYDLAAEVVNQFVI</sequence>
<gene>
    <name evidence="2" type="ORF">ADUPG1_006704</name>
</gene>
<comment type="caution">
    <text evidence="2">The sequence shown here is derived from an EMBL/GenBank/DDBJ whole genome shotgun (WGS) entry which is preliminary data.</text>
</comment>
<protein>
    <submittedName>
        <fullName evidence="2">Transcription factor Tfc4/TFIIIC-102/Sfc4 like protein</fullName>
    </submittedName>
</protein>
<accession>A0ABQ5KJ92</accession>
<evidence type="ECO:0000256" key="1">
    <source>
        <dbReference type="SAM" id="MobiDB-lite"/>
    </source>
</evidence>
<evidence type="ECO:0000313" key="3">
    <source>
        <dbReference type="Proteomes" id="UP001057375"/>
    </source>
</evidence>
<feature type="region of interest" description="Disordered" evidence="1">
    <location>
        <begin position="127"/>
        <end position="147"/>
    </location>
</feature>